<evidence type="ECO:0000313" key="2">
    <source>
        <dbReference type="EMBL" id="GLR72195.1"/>
    </source>
</evidence>
<dbReference type="EMBL" id="BSOT01000009">
    <property type="protein sequence ID" value="GLR72195.1"/>
    <property type="molecule type" value="Genomic_DNA"/>
</dbReference>
<comment type="caution">
    <text evidence="2">The sequence shown here is derived from an EMBL/GenBank/DDBJ whole genome shotgun (WGS) entry which is preliminary data.</text>
</comment>
<accession>A0AA37T1M0</accession>
<evidence type="ECO:0000259" key="1">
    <source>
        <dbReference type="Pfam" id="PF14279"/>
    </source>
</evidence>
<reference evidence="2" key="2">
    <citation type="submission" date="2023-01" db="EMBL/GenBank/DDBJ databases">
        <title>Draft genome sequence of Agaribacter marinus strain NBRC 110023.</title>
        <authorList>
            <person name="Sun Q."/>
            <person name="Mori K."/>
        </authorList>
    </citation>
    <scope>NUCLEOTIDE SEQUENCE</scope>
    <source>
        <strain evidence="2">NBRC 110023</strain>
    </source>
</reference>
<sequence length="212" mass="24332">MIKIIKGNKPEILEINEQIWTEEYIKLMNGDESIPKIARFRYRHKDIKSALRDEANDKCIFCESKISHTFPGETDHIIPASKDYNRIVEWTNLGYVCKECNMNKSDYHDLNIPLLNPFIDSPNDSLIFFGPLVLAKGGSVRGQITVDLLDLSRPAIIERKKERIDRVKALLDRALAFPEGDAKNFLMRKVHDEALADKEYSATIKAYLTHAI</sequence>
<dbReference type="Gene3D" id="1.10.30.50">
    <property type="match status" value="1"/>
</dbReference>
<gene>
    <name evidence="2" type="ORF">GCM10007852_31030</name>
</gene>
<evidence type="ECO:0000313" key="3">
    <source>
        <dbReference type="Proteomes" id="UP001156601"/>
    </source>
</evidence>
<name>A0AA37T1M0_9ALTE</name>
<dbReference type="InterPro" id="IPR029471">
    <property type="entry name" value="HNH_5"/>
</dbReference>
<keyword evidence="3" id="KW-1185">Reference proteome</keyword>
<reference evidence="2" key="1">
    <citation type="journal article" date="2014" name="Int. J. Syst. Evol. Microbiol.">
        <title>Complete genome sequence of Corynebacterium casei LMG S-19264T (=DSM 44701T), isolated from a smear-ripened cheese.</title>
        <authorList>
            <consortium name="US DOE Joint Genome Institute (JGI-PGF)"/>
            <person name="Walter F."/>
            <person name="Albersmeier A."/>
            <person name="Kalinowski J."/>
            <person name="Ruckert C."/>
        </authorList>
    </citation>
    <scope>NUCLEOTIDE SEQUENCE</scope>
    <source>
        <strain evidence="2">NBRC 110023</strain>
    </source>
</reference>
<proteinExistence type="predicted"/>
<dbReference type="Proteomes" id="UP001156601">
    <property type="component" value="Unassembled WGS sequence"/>
</dbReference>
<dbReference type="RefSeq" id="WP_284218584.1">
    <property type="nucleotide sequence ID" value="NZ_BSOT01000009.1"/>
</dbReference>
<dbReference type="Pfam" id="PF14279">
    <property type="entry name" value="HNH_5"/>
    <property type="match status" value="1"/>
</dbReference>
<feature type="domain" description="HNH endonuclease 5" evidence="1">
    <location>
        <begin position="59"/>
        <end position="110"/>
    </location>
</feature>
<protein>
    <recommendedName>
        <fullName evidence="1">HNH endonuclease 5 domain-containing protein</fullName>
    </recommendedName>
</protein>
<organism evidence="2 3">
    <name type="scientific">Agaribacter marinus</name>
    <dbReference type="NCBI Taxonomy" id="1431249"/>
    <lineage>
        <taxon>Bacteria</taxon>
        <taxon>Pseudomonadati</taxon>
        <taxon>Pseudomonadota</taxon>
        <taxon>Gammaproteobacteria</taxon>
        <taxon>Alteromonadales</taxon>
        <taxon>Alteromonadaceae</taxon>
        <taxon>Agaribacter</taxon>
    </lineage>
</organism>
<dbReference type="AlphaFoldDB" id="A0AA37T1M0"/>